<evidence type="ECO:0000313" key="3">
    <source>
        <dbReference type="Proteomes" id="UP000027238"/>
    </source>
</evidence>
<sequence length="309" mass="34757">MLRNSILLLFFLLWVAVTHERELRPAPGRVSLPQAARGKAQYCRRQTCGTGAKAGVCRRELSPRVLDAPKPSSNPADGYWYSPSNYGYNVDKFVRGEVAKLFSVPNGIVRIDKEDVSSQIAYFKDRPTSLAMLGFCGCIGLIVMSKQAVWMVHIYEADVVRSEENFHKSIALILSGRRSQDMYYGLWDLNDDVFAPDQEPVAVIFGPGTKNGFYYKSQMDTIDFLVRKTIAIAPEWVGYDPAEGSDEYKADYNCMRSSGKVLAQYQPSNPGWLGPSKAEARIWIEGNSWTYKKSWSPQSNQIHKQVQAA</sequence>
<dbReference type="STRING" id="1173701.A0A066WW44"/>
<feature type="chain" id="PRO_5001633311" evidence="1">
    <location>
        <begin position="21"/>
        <end position="309"/>
    </location>
</feature>
<dbReference type="OrthoDB" id="3886018at2759"/>
<dbReference type="OMA" id="WMAHITE"/>
<feature type="signal peptide" evidence="1">
    <location>
        <begin position="1"/>
        <end position="20"/>
    </location>
</feature>
<dbReference type="Proteomes" id="UP000027238">
    <property type="component" value="Unassembled WGS sequence"/>
</dbReference>
<accession>A0A066WW44</accession>
<dbReference type="AlphaFoldDB" id="A0A066WW44"/>
<reference evidence="3" key="1">
    <citation type="journal article" date="2014" name="Genome Announc.">
        <title>Draft genome sequence of Colletotrichum sublineola, a destructive pathogen of cultivated sorghum.</title>
        <authorList>
            <person name="Baroncelli R."/>
            <person name="Sanz-Martin J.M."/>
            <person name="Rech G.E."/>
            <person name="Sukno S.A."/>
            <person name="Thon M.R."/>
        </authorList>
    </citation>
    <scope>NUCLEOTIDE SEQUENCE [LARGE SCALE GENOMIC DNA]</scope>
    <source>
        <strain evidence="3">TX430BB</strain>
    </source>
</reference>
<evidence type="ECO:0000256" key="1">
    <source>
        <dbReference type="SAM" id="SignalP"/>
    </source>
</evidence>
<evidence type="ECO:0000313" key="2">
    <source>
        <dbReference type="EMBL" id="KDN60912.1"/>
    </source>
</evidence>
<dbReference type="HOGENOM" id="CLU_078265_0_0_1"/>
<comment type="caution">
    <text evidence="2">The sequence shown here is derived from an EMBL/GenBank/DDBJ whole genome shotgun (WGS) entry which is preliminary data.</text>
</comment>
<name>A0A066WW44_COLSU</name>
<keyword evidence="3" id="KW-1185">Reference proteome</keyword>
<protein>
    <submittedName>
        <fullName evidence="2">Uncharacterized protein</fullName>
    </submittedName>
</protein>
<dbReference type="EMBL" id="JMSE01001462">
    <property type="protein sequence ID" value="KDN60912.1"/>
    <property type="molecule type" value="Genomic_DNA"/>
</dbReference>
<dbReference type="eggNOG" id="ENOG502T9A3">
    <property type="taxonomic scope" value="Eukaryota"/>
</dbReference>
<keyword evidence="1" id="KW-0732">Signal</keyword>
<proteinExistence type="predicted"/>
<organism evidence="2 3">
    <name type="scientific">Colletotrichum sublineola</name>
    <name type="common">Sorghum anthracnose fungus</name>
    <dbReference type="NCBI Taxonomy" id="1173701"/>
    <lineage>
        <taxon>Eukaryota</taxon>
        <taxon>Fungi</taxon>
        <taxon>Dikarya</taxon>
        <taxon>Ascomycota</taxon>
        <taxon>Pezizomycotina</taxon>
        <taxon>Sordariomycetes</taxon>
        <taxon>Hypocreomycetidae</taxon>
        <taxon>Glomerellales</taxon>
        <taxon>Glomerellaceae</taxon>
        <taxon>Colletotrichum</taxon>
        <taxon>Colletotrichum graminicola species complex</taxon>
    </lineage>
</organism>
<gene>
    <name evidence="2" type="ORF">CSUB01_10988</name>
</gene>